<evidence type="ECO:0000256" key="1">
    <source>
        <dbReference type="SAM" id="SignalP"/>
    </source>
</evidence>
<reference evidence="2" key="1">
    <citation type="submission" date="2013-04" db="EMBL/GenBank/DDBJ databases">
        <title>The genome sequencing project of 58 acetic acid bacteria.</title>
        <authorList>
            <person name="Okamoto-Kainuma A."/>
            <person name="Ishikawa M."/>
            <person name="Umino S."/>
            <person name="Koizumi Y."/>
            <person name="Shiwa Y."/>
            <person name="Yoshikawa H."/>
            <person name="Matsutani M."/>
            <person name="Matsushita K."/>
        </authorList>
    </citation>
    <scope>NUCLEOTIDE SEQUENCE</scope>
    <source>
        <strain evidence="2">DSM 15669</strain>
    </source>
</reference>
<dbReference type="EMBL" id="BAQD01000141">
    <property type="protein sequence ID" value="GBQ08802.1"/>
    <property type="molecule type" value="Genomic_DNA"/>
</dbReference>
<protein>
    <submittedName>
        <fullName evidence="2">Uncharacterized protein</fullName>
    </submittedName>
</protein>
<dbReference type="Proteomes" id="UP001062901">
    <property type="component" value="Unassembled WGS sequence"/>
</dbReference>
<evidence type="ECO:0000313" key="2">
    <source>
        <dbReference type="EMBL" id="GBQ08802.1"/>
    </source>
</evidence>
<keyword evidence="1" id="KW-0732">Signal</keyword>
<feature type="signal peptide" evidence="1">
    <location>
        <begin position="1"/>
        <end position="23"/>
    </location>
</feature>
<gene>
    <name evidence="2" type="ORF">AA15669_1915</name>
</gene>
<proteinExistence type="predicted"/>
<accession>A0ABQ0P140</accession>
<keyword evidence="3" id="KW-1185">Reference proteome</keyword>
<organism evidence="2 3">
    <name type="scientific">Saccharibacter floricola DSM 15669</name>
    <dbReference type="NCBI Taxonomy" id="1123227"/>
    <lineage>
        <taxon>Bacteria</taxon>
        <taxon>Pseudomonadati</taxon>
        <taxon>Pseudomonadota</taxon>
        <taxon>Alphaproteobacteria</taxon>
        <taxon>Acetobacterales</taxon>
        <taxon>Acetobacteraceae</taxon>
        <taxon>Saccharibacter</taxon>
    </lineage>
</organism>
<sequence>MFVKHIVKIVWSLLFLHASVAYATGEGVPAQGERMIHEAAQDLSRRYKEGQWAYDSAVDLRRCIDERVMRHKAVERYDAQRCFIEWRTIQNDILDEALGRNHFLSKPNSPTPLTALGDIIVFDSKSERVWATVDAPQRIMNIFLMLNGIKSVRTESISHNTDDEINLNKYIVAPPHAPEMIEKASDNIIKNIVRKVTPLDEKNMGCDYDEEEDKVDGIKEEKYSMRLHAYWYHVNSKIMNSKTDNKRKDIYFLEIAFLRNQIPSSYDWYIRENVDYNKSHFFHVPITCFSCGESDFSFIKTYIVPLSSPEIEWAETRGAEEVWKRVQDKLRWN</sequence>
<comment type="caution">
    <text evidence="2">The sequence shown here is derived from an EMBL/GenBank/DDBJ whole genome shotgun (WGS) entry which is preliminary data.</text>
</comment>
<name>A0ABQ0P140_9PROT</name>
<evidence type="ECO:0000313" key="3">
    <source>
        <dbReference type="Proteomes" id="UP001062901"/>
    </source>
</evidence>
<feature type="chain" id="PRO_5046966720" evidence="1">
    <location>
        <begin position="24"/>
        <end position="333"/>
    </location>
</feature>
<dbReference type="RefSeq" id="WP_018981108.1">
    <property type="nucleotide sequence ID" value="NZ_BAQD01000141.1"/>
</dbReference>